<dbReference type="InterPro" id="IPR036427">
    <property type="entry name" value="Bromodomain-like_sf"/>
</dbReference>
<evidence type="ECO:0000313" key="4">
    <source>
        <dbReference type="Proteomes" id="UP000887574"/>
    </source>
</evidence>
<dbReference type="PANTHER" id="PTHR45750:SF3">
    <property type="entry name" value="HISTONE ACETYLTRANSFERASE"/>
    <property type="match status" value="1"/>
</dbReference>
<dbReference type="GO" id="GO:0010484">
    <property type="term" value="F:histone H3 acetyltransferase activity"/>
    <property type="evidence" value="ECO:0007669"/>
    <property type="project" value="TreeGrafter"/>
</dbReference>
<accession>A0A915D6I3</accession>
<evidence type="ECO:0000259" key="3">
    <source>
        <dbReference type="PROSITE" id="PS50014"/>
    </source>
</evidence>
<dbReference type="InterPro" id="IPR001487">
    <property type="entry name" value="Bromodomain"/>
</dbReference>
<dbReference type="PRINTS" id="PR00503">
    <property type="entry name" value="BROMODOMAIN"/>
</dbReference>
<dbReference type="InterPro" id="IPR037800">
    <property type="entry name" value="GCN5"/>
</dbReference>
<dbReference type="GO" id="GO:0000123">
    <property type="term" value="C:histone acetyltransferase complex"/>
    <property type="evidence" value="ECO:0007669"/>
    <property type="project" value="TreeGrafter"/>
</dbReference>
<dbReference type="WBParaSite" id="jg15910">
    <property type="protein sequence ID" value="jg15910"/>
    <property type="gene ID" value="jg15910"/>
</dbReference>
<keyword evidence="1 2" id="KW-0103">Bromodomain</keyword>
<dbReference type="GO" id="GO:0045944">
    <property type="term" value="P:positive regulation of transcription by RNA polymerase II"/>
    <property type="evidence" value="ECO:0007669"/>
    <property type="project" value="TreeGrafter"/>
</dbReference>
<evidence type="ECO:0000256" key="1">
    <source>
        <dbReference type="ARBA" id="ARBA00023117"/>
    </source>
</evidence>
<protein>
    <submittedName>
        <fullName evidence="5">Bromo domain-containing protein</fullName>
    </submittedName>
</protein>
<organism evidence="4 5">
    <name type="scientific">Ditylenchus dipsaci</name>
    <dbReference type="NCBI Taxonomy" id="166011"/>
    <lineage>
        <taxon>Eukaryota</taxon>
        <taxon>Metazoa</taxon>
        <taxon>Ecdysozoa</taxon>
        <taxon>Nematoda</taxon>
        <taxon>Chromadorea</taxon>
        <taxon>Rhabditida</taxon>
        <taxon>Tylenchina</taxon>
        <taxon>Tylenchomorpha</taxon>
        <taxon>Sphaerularioidea</taxon>
        <taxon>Anguinidae</taxon>
        <taxon>Anguininae</taxon>
        <taxon>Ditylenchus</taxon>
    </lineage>
</organism>
<evidence type="ECO:0000256" key="2">
    <source>
        <dbReference type="PROSITE-ProRule" id="PRU00035"/>
    </source>
</evidence>
<dbReference type="Proteomes" id="UP000887574">
    <property type="component" value="Unplaced"/>
</dbReference>
<dbReference type="Pfam" id="PF00439">
    <property type="entry name" value="Bromodomain"/>
    <property type="match status" value="1"/>
</dbReference>
<name>A0A915D6I3_9BILA</name>
<dbReference type="SUPFAM" id="SSF47370">
    <property type="entry name" value="Bromodomain"/>
    <property type="match status" value="1"/>
</dbReference>
<feature type="domain" description="Bromo" evidence="3">
    <location>
        <begin position="1"/>
        <end position="59"/>
    </location>
</feature>
<keyword evidence="4" id="KW-1185">Reference proteome</keyword>
<proteinExistence type="predicted"/>
<dbReference type="PROSITE" id="PS50014">
    <property type="entry name" value="BROMODOMAIN_2"/>
    <property type="match status" value="1"/>
</dbReference>
<evidence type="ECO:0000313" key="5">
    <source>
        <dbReference type="WBParaSite" id="jg15910"/>
    </source>
</evidence>
<reference evidence="5" key="1">
    <citation type="submission" date="2022-11" db="UniProtKB">
        <authorList>
            <consortium name="WormBaseParasite"/>
        </authorList>
    </citation>
    <scope>IDENTIFICATION</scope>
</reference>
<dbReference type="AlphaFoldDB" id="A0A915D6I3"/>
<dbReference type="Gene3D" id="1.20.920.10">
    <property type="entry name" value="Bromodomain-like"/>
    <property type="match status" value="1"/>
</dbReference>
<sequence>MRASSQSIWAPVDRTLLPEYYEHVKKPMDLGTNSSKLETNQYTRVGEFTADIRLVFSNSTFQRAVISGLQVFGQDGQCIQSSLASLLPGYECRIERPKKVERYKKRKKAITSYYFVVLLYCQALKCIVL</sequence>
<dbReference type="PANTHER" id="PTHR45750">
    <property type="entry name" value="GH11602P"/>
    <property type="match status" value="1"/>
</dbReference>